<gene>
    <name evidence="1" type="ORF">DJ90_3474</name>
</gene>
<keyword evidence="2" id="KW-1185">Reference proteome</keyword>
<proteinExistence type="predicted"/>
<dbReference type="Proteomes" id="UP000029278">
    <property type="component" value="Unassembled WGS sequence"/>
</dbReference>
<dbReference type="EMBL" id="JMQA01000030">
    <property type="protein sequence ID" value="KFN07984.1"/>
    <property type="molecule type" value="Genomic_DNA"/>
</dbReference>
<evidence type="ECO:0000313" key="2">
    <source>
        <dbReference type="Proteomes" id="UP000029278"/>
    </source>
</evidence>
<dbReference type="HOGENOM" id="CLU_2047352_0_0_9"/>
<organism evidence="1 2">
    <name type="scientific">Paenibacillus macerans</name>
    <name type="common">Bacillus macerans</name>
    <dbReference type="NCBI Taxonomy" id="44252"/>
    <lineage>
        <taxon>Bacteria</taxon>
        <taxon>Bacillati</taxon>
        <taxon>Bacillota</taxon>
        <taxon>Bacilli</taxon>
        <taxon>Bacillales</taxon>
        <taxon>Paenibacillaceae</taxon>
        <taxon>Paenibacillus</taxon>
    </lineage>
</organism>
<comment type="caution">
    <text evidence="1">The sequence shown here is derived from an EMBL/GenBank/DDBJ whole genome shotgun (WGS) entry which is preliminary data.</text>
</comment>
<dbReference type="AlphaFoldDB" id="A0A090Z9N3"/>
<evidence type="ECO:0000313" key="1">
    <source>
        <dbReference type="EMBL" id="KFN07984.1"/>
    </source>
</evidence>
<sequence length="120" mass="13119">MDNVKAKTVICQLISLLPIDVHQRLLFDHYTKKLTTMKAIMLFINAQLKQWSSYGEMEIALRAVAETSAASTVGEYQRLAIIPKTRSDPNGAVGVDVSASGITNTATCLPPGPEREIAHH</sequence>
<accession>A0A090Z9N3</accession>
<dbReference type="RefSeq" id="WP_036621934.1">
    <property type="nucleotide sequence ID" value="NZ_KN125580.1"/>
</dbReference>
<reference evidence="1 2" key="1">
    <citation type="submission" date="2014-04" db="EMBL/GenBank/DDBJ databases">
        <authorList>
            <person name="Bishop-Lilly K.A."/>
            <person name="Broomall S.M."/>
            <person name="Chain P.S."/>
            <person name="Chertkov O."/>
            <person name="Coyne S.R."/>
            <person name="Daligault H.E."/>
            <person name="Davenport K.W."/>
            <person name="Erkkila T."/>
            <person name="Frey K.G."/>
            <person name="Gibbons H.S."/>
            <person name="Gu W."/>
            <person name="Jaissle J."/>
            <person name="Johnson S.L."/>
            <person name="Koroleva G.I."/>
            <person name="Ladner J.T."/>
            <person name="Lo C.-C."/>
            <person name="Minogue T.D."/>
            <person name="Munk C."/>
            <person name="Palacios G.F."/>
            <person name="Redden C.L."/>
            <person name="Rosenzweig C.N."/>
            <person name="Scholz M.B."/>
            <person name="Teshima H."/>
            <person name="Xu Y."/>
        </authorList>
    </citation>
    <scope>NUCLEOTIDE SEQUENCE [LARGE SCALE GENOMIC DNA]</scope>
    <source>
        <strain evidence="1 2">8244</strain>
    </source>
</reference>
<name>A0A090Z9N3_PAEMA</name>
<protein>
    <submittedName>
        <fullName evidence="1">Transposase domain protein</fullName>
    </submittedName>
</protein>